<organism evidence="1">
    <name type="scientific">marine sediment metagenome</name>
    <dbReference type="NCBI Taxonomy" id="412755"/>
    <lineage>
        <taxon>unclassified sequences</taxon>
        <taxon>metagenomes</taxon>
        <taxon>ecological metagenomes</taxon>
    </lineage>
</organism>
<name>A0A0F9NP58_9ZZZZ</name>
<comment type="caution">
    <text evidence="1">The sequence shown here is derived from an EMBL/GenBank/DDBJ whole genome shotgun (WGS) entry which is preliminary data.</text>
</comment>
<proteinExistence type="predicted"/>
<gene>
    <name evidence="1" type="ORF">LCGC14_1236690</name>
</gene>
<dbReference type="AlphaFoldDB" id="A0A0F9NP58"/>
<dbReference type="EMBL" id="LAZR01006648">
    <property type="protein sequence ID" value="KKM90620.1"/>
    <property type="molecule type" value="Genomic_DNA"/>
</dbReference>
<protein>
    <submittedName>
        <fullName evidence="1">Uncharacterized protein</fullName>
    </submittedName>
</protein>
<evidence type="ECO:0000313" key="1">
    <source>
        <dbReference type="EMBL" id="KKM90620.1"/>
    </source>
</evidence>
<sequence>MIEATEIAGQDTLDLGDVGGGGDVDIDFSSGQMVLQGSSGNLGLGDAAPGFVIDAVRNLNSAERIVLQNTNSGNAAQALFQCTNDNGVSFQAGVTGSGHASDANECFFQSNPAPLNIRTGGANPIRFITNTINRLNIGGSGNIGIGNVTSPTAKLHIDQSNGAAAIPVLTLDQADVSEPFTKYIGTAAAATLTQSIVDDGDVTTATLVGWTKIEIDDVGNQVADGDYFQPFYTLA</sequence>
<accession>A0A0F9NP58</accession>
<reference evidence="1" key="1">
    <citation type="journal article" date="2015" name="Nature">
        <title>Complex archaea that bridge the gap between prokaryotes and eukaryotes.</title>
        <authorList>
            <person name="Spang A."/>
            <person name="Saw J.H."/>
            <person name="Jorgensen S.L."/>
            <person name="Zaremba-Niedzwiedzka K."/>
            <person name="Martijn J."/>
            <person name="Lind A.E."/>
            <person name="van Eijk R."/>
            <person name="Schleper C."/>
            <person name="Guy L."/>
            <person name="Ettema T.J."/>
        </authorList>
    </citation>
    <scope>NUCLEOTIDE SEQUENCE</scope>
</reference>